<organism evidence="2">
    <name type="scientific">Chromera velia CCMP2878</name>
    <dbReference type="NCBI Taxonomy" id="1169474"/>
    <lineage>
        <taxon>Eukaryota</taxon>
        <taxon>Sar</taxon>
        <taxon>Alveolata</taxon>
        <taxon>Colpodellida</taxon>
        <taxon>Chromeraceae</taxon>
        <taxon>Chromera</taxon>
    </lineage>
</organism>
<feature type="compositionally biased region" description="Basic residues" evidence="1">
    <location>
        <begin position="90"/>
        <end position="102"/>
    </location>
</feature>
<sequence length="151" mass="16791">MRECRTGPHLTLQEVMQALDTSWMGLFLPSHSGERDRWSQQQPAQGSSPSSPTSLGRDFGHTGTQGRSWSPSFGGSPQPRHPRAQPVRRVGSRHVARVKTIRGKNEEDDVVVESNTAIRREAAETAGQEGDQIENELDEDEDDSFETGFVY</sequence>
<name>A0A0G4HRN2_9ALVE</name>
<reference evidence="2" key="1">
    <citation type="submission" date="2014-11" db="EMBL/GenBank/DDBJ databases">
        <authorList>
            <person name="Otto D Thomas"/>
            <person name="Naeem Raeece"/>
        </authorList>
    </citation>
    <scope>NUCLEOTIDE SEQUENCE</scope>
</reference>
<accession>A0A0G4HRN2</accession>
<dbReference type="EMBL" id="CDMZ01003611">
    <property type="protein sequence ID" value="CEM46993.1"/>
    <property type="molecule type" value="Genomic_DNA"/>
</dbReference>
<evidence type="ECO:0000313" key="2">
    <source>
        <dbReference type="EMBL" id="CEM46993.1"/>
    </source>
</evidence>
<feature type="compositionally biased region" description="Polar residues" evidence="1">
    <location>
        <begin position="62"/>
        <end position="75"/>
    </location>
</feature>
<proteinExistence type="predicted"/>
<feature type="compositionally biased region" description="Low complexity" evidence="1">
    <location>
        <begin position="39"/>
        <end position="54"/>
    </location>
</feature>
<protein>
    <submittedName>
        <fullName evidence="2">Uncharacterized protein</fullName>
    </submittedName>
</protein>
<dbReference type="PhylomeDB" id="A0A0G4HRN2"/>
<dbReference type="VEuPathDB" id="CryptoDB:Cvel_30686"/>
<feature type="region of interest" description="Disordered" evidence="1">
    <location>
        <begin position="27"/>
        <end position="151"/>
    </location>
</feature>
<evidence type="ECO:0000256" key="1">
    <source>
        <dbReference type="SAM" id="MobiDB-lite"/>
    </source>
</evidence>
<feature type="compositionally biased region" description="Acidic residues" evidence="1">
    <location>
        <begin position="131"/>
        <end position="145"/>
    </location>
</feature>
<dbReference type="AlphaFoldDB" id="A0A0G4HRN2"/>
<gene>
    <name evidence="2" type="ORF">Cvel_30686</name>
</gene>